<dbReference type="EMBL" id="JADBJN010000034">
    <property type="protein sequence ID" value="KAG5666182.1"/>
    <property type="molecule type" value="Genomic_DNA"/>
</dbReference>
<evidence type="ECO:0000256" key="2">
    <source>
        <dbReference type="ARBA" id="ARBA00009457"/>
    </source>
</evidence>
<name>A0A9J6B972_POLVA</name>
<dbReference type="PIRSF" id="PIRSF015840">
    <property type="entry name" value="DUF284_TM_euk"/>
    <property type="match status" value="1"/>
</dbReference>
<keyword evidence="10" id="KW-1185">Reference proteome</keyword>
<evidence type="ECO:0000256" key="5">
    <source>
        <dbReference type="ARBA" id="ARBA00023136"/>
    </source>
</evidence>
<dbReference type="Proteomes" id="UP001107558">
    <property type="component" value="Unassembled WGS sequence"/>
</dbReference>
<accession>A0A9J6B972</accession>
<evidence type="ECO:0000256" key="1">
    <source>
        <dbReference type="ARBA" id="ARBA00004141"/>
    </source>
</evidence>
<keyword evidence="4 8" id="KW-1133">Transmembrane helix</keyword>
<evidence type="ECO:0000313" key="9">
    <source>
        <dbReference type="EMBL" id="KAG5666182.1"/>
    </source>
</evidence>
<dbReference type="AlphaFoldDB" id="A0A9J6B972"/>
<feature type="transmembrane region" description="Helical" evidence="8">
    <location>
        <begin position="47"/>
        <end position="68"/>
    </location>
</feature>
<dbReference type="GO" id="GO:0005886">
    <property type="term" value="C:plasma membrane"/>
    <property type="evidence" value="ECO:0007669"/>
    <property type="project" value="TreeGrafter"/>
</dbReference>
<feature type="compositionally biased region" description="Basic and acidic residues" evidence="7">
    <location>
        <begin position="14"/>
        <end position="30"/>
    </location>
</feature>
<evidence type="ECO:0008006" key="11">
    <source>
        <dbReference type="Google" id="ProtNLM"/>
    </source>
</evidence>
<keyword evidence="3 8" id="KW-0812">Transmembrane</keyword>
<evidence type="ECO:0000256" key="8">
    <source>
        <dbReference type="SAM" id="Phobius"/>
    </source>
</evidence>
<dbReference type="Pfam" id="PF03381">
    <property type="entry name" value="CDC50"/>
    <property type="match status" value="1"/>
</dbReference>
<dbReference type="OrthoDB" id="340608at2759"/>
<reference evidence="9" key="1">
    <citation type="submission" date="2021-03" db="EMBL/GenBank/DDBJ databases">
        <title>Chromosome level genome of the anhydrobiotic midge Polypedilum vanderplanki.</title>
        <authorList>
            <person name="Yoshida Y."/>
            <person name="Kikawada T."/>
            <person name="Gusev O."/>
        </authorList>
    </citation>
    <scope>NUCLEOTIDE SEQUENCE</scope>
    <source>
        <strain evidence="9">NIAS01</strain>
        <tissue evidence="9">Whole body or cell culture</tissue>
    </source>
</reference>
<dbReference type="InterPro" id="IPR005045">
    <property type="entry name" value="CDC50/LEM3_fam"/>
</dbReference>
<gene>
    <name evidence="9" type="ORF">PVAND_017674</name>
</gene>
<dbReference type="PANTHER" id="PTHR10926">
    <property type="entry name" value="CELL CYCLE CONTROL PROTEIN 50"/>
    <property type="match status" value="1"/>
</dbReference>
<evidence type="ECO:0000256" key="4">
    <source>
        <dbReference type="ARBA" id="ARBA00022989"/>
    </source>
</evidence>
<evidence type="ECO:0000256" key="6">
    <source>
        <dbReference type="PIRNR" id="PIRNR015840"/>
    </source>
</evidence>
<comment type="caution">
    <text evidence="9">The sequence shown here is derived from an EMBL/GenBank/DDBJ whole genome shotgun (WGS) entry which is preliminary data.</text>
</comment>
<dbReference type="GO" id="GO:0005794">
    <property type="term" value="C:Golgi apparatus"/>
    <property type="evidence" value="ECO:0007669"/>
    <property type="project" value="TreeGrafter"/>
</dbReference>
<feature type="region of interest" description="Disordered" evidence="7">
    <location>
        <begin position="1"/>
        <end position="30"/>
    </location>
</feature>
<evidence type="ECO:0000256" key="7">
    <source>
        <dbReference type="SAM" id="MobiDB-lite"/>
    </source>
</evidence>
<proteinExistence type="inferred from homology"/>
<feature type="transmembrane region" description="Helical" evidence="8">
    <location>
        <begin position="337"/>
        <end position="358"/>
    </location>
</feature>
<comment type="subcellular location">
    <subcellularLocation>
        <location evidence="1">Membrane</location>
        <topology evidence="1">Multi-pass membrane protein</topology>
    </subcellularLocation>
</comment>
<protein>
    <recommendedName>
        <fullName evidence="11">Cell cycle control protein 50A</fullName>
    </recommendedName>
</protein>
<dbReference type="GO" id="GO:0005783">
    <property type="term" value="C:endoplasmic reticulum"/>
    <property type="evidence" value="ECO:0007669"/>
    <property type="project" value="TreeGrafter"/>
</dbReference>
<sequence>MSNCQTDQTENEQEEKPIKKEKSKRPVDSDFKQQKLKPLNIPISHKAILSSFFVFGIILIGAGVILKISSGRIKEIKLSYTNCFNYTEDQNAKPTKCADLVTSRYYIPNSCRCQYFFTIDKPIKGKVFIYYKLTNFYHNHRAFKSSIAANQFLGDLENVSEGECKNFHLHPVTNVTIVPCGAIANSFFNDSMKLSYVVANNDLIEVPMLKTGIALNYEKETKFFNPTGLKEALRSYSKPLTWQKNLMELDQQNEDNNGFQNEDFIVWMRGEALKKFRKLYRKVDHGSGNFLFENGLPNGTYVAEIYYNYPVVSFSGTKTFIITTSSILGGKNNSIGYMYIVVGSSVFIIGIYMLITFLRNEGNGKLINKLFLKNENINDGFQIGCGSLIPQFFGQIFGRFFSRIV</sequence>
<comment type="similarity">
    <text evidence="2 6">Belongs to the CDC50/LEM3 family.</text>
</comment>
<dbReference type="PANTHER" id="PTHR10926:SF0">
    <property type="entry name" value="CDC50, ISOFORM A"/>
    <property type="match status" value="1"/>
</dbReference>
<evidence type="ECO:0000313" key="10">
    <source>
        <dbReference type="Proteomes" id="UP001107558"/>
    </source>
</evidence>
<keyword evidence="5 6" id="KW-0472">Membrane</keyword>
<organism evidence="9 10">
    <name type="scientific">Polypedilum vanderplanki</name>
    <name type="common">Sleeping chironomid midge</name>
    <dbReference type="NCBI Taxonomy" id="319348"/>
    <lineage>
        <taxon>Eukaryota</taxon>
        <taxon>Metazoa</taxon>
        <taxon>Ecdysozoa</taxon>
        <taxon>Arthropoda</taxon>
        <taxon>Hexapoda</taxon>
        <taxon>Insecta</taxon>
        <taxon>Pterygota</taxon>
        <taxon>Neoptera</taxon>
        <taxon>Endopterygota</taxon>
        <taxon>Diptera</taxon>
        <taxon>Nematocera</taxon>
        <taxon>Chironomoidea</taxon>
        <taxon>Chironomidae</taxon>
        <taxon>Chironominae</taxon>
        <taxon>Polypedilum</taxon>
        <taxon>Polypedilum</taxon>
    </lineage>
</organism>
<evidence type="ECO:0000256" key="3">
    <source>
        <dbReference type="ARBA" id="ARBA00022692"/>
    </source>
</evidence>